<keyword evidence="1" id="KW-1185">Reference proteome</keyword>
<name>A0AC58UBY7_TOBAC</name>
<dbReference type="RefSeq" id="XP_075106774.1">
    <property type="nucleotide sequence ID" value="XM_075250673.1"/>
</dbReference>
<organism evidence="1 2">
    <name type="scientific">Nicotiana tabacum</name>
    <name type="common">Common tobacco</name>
    <dbReference type="NCBI Taxonomy" id="4097"/>
    <lineage>
        <taxon>Eukaryota</taxon>
        <taxon>Viridiplantae</taxon>
        <taxon>Streptophyta</taxon>
        <taxon>Embryophyta</taxon>
        <taxon>Tracheophyta</taxon>
        <taxon>Spermatophyta</taxon>
        <taxon>Magnoliopsida</taxon>
        <taxon>eudicotyledons</taxon>
        <taxon>Gunneridae</taxon>
        <taxon>Pentapetalae</taxon>
        <taxon>asterids</taxon>
        <taxon>lamiids</taxon>
        <taxon>Solanales</taxon>
        <taxon>Solanaceae</taxon>
        <taxon>Nicotianoideae</taxon>
        <taxon>Nicotianeae</taxon>
        <taxon>Nicotiana</taxon>
    </lineage>
</organism>
<gene>
    <name evidence="2" type="primary">LOC142179797</name>
</gene>
<sequence>MAELSRMSQTVEELVKKPTILLSNYSEDPTLQLPNHLLRSIFSYLKCQDLVHVCVVSKNWHRNTPSYFAFDFDESLFFENLPSTSLSNVQKSHNNFLDLIRSSLETCKIRLSKAEKRILRLQFNHPENIYNILKLIDENNFHEVYLRFGNGLYFSLPCIFQSTCLTVLHLTCCALNEQIFNGKEKFDSLQELKLDGVKLSRETLSEFISKCPYIRELSLVNCNLLSFIVLPKLDSLKKLYVKLNTYHSITNIQVIAPNLQVFHFVYTSLKQVAVNMDIRACRMLQEFHLDCLKFPIGLDHKKFCSDFPHLETLLLGPCETWKPVKISSPSLRTLILFFTRMYEYSRTGVVSAPNLCYFEYIGTTFKPFLAPNDTPKFLKTRIILVYNMEKINRAWFLKLRSHLKNFSNSITLSLCIREEEVRNELESRREGNCCSYTGNKCWRHFLKDFEVHEQVAYVKDKLTFMVLAKWGSGEDLTTSNVAEITIGHRKKLPNRCIFLTPMKTNCSLPSLMKPAGKFEFQISFVIISTAVVISGRNPWPTDQIFSDLNIKGGSTG</sequence>
<dbReference type="Proteomes" id="UP000790787">
    <property type="component" value="Chromosome 4"/>
</dbReference>
<protein>
    <submittedName>
        <fullName evidence="2">Uncharacterized protein LOC142179797</fullName>
    </submittedName>
</protein>
<proteinExistence type="predicted"/>
<reference evidence="1" key="1">
    <citation type="journal article" date="2014" name="Nat. Commun.">
        <title>The tobacco genome sequence and its comparison with those of tomato and potato.</title>
        <authorList>
            <person name="Sierro N."/>
            <person name="Battey J.N."/>
            <person name="Ouadi S."/>
            <person name="Bakaher N."/>
            <person name="Bovet L."/>
            <person name="Willig A."/>
            <person name="Goepfert S."/>
            <person name="Peitsch M.C."/>
            <person name="Ivanov N.V."/>
        </authorList>
    </citation>
    <scope>NUCLEOTIDE SEQUENCE [LARGE SCALE GENOMIC DNA]</scope>
</reference>
<evidence type="ECO:0000313" key="1">
    <source>
        <dbReference type="Proteomes" id="UP000790787"/>
    </source>
</evidence>
<reference evidence="2" key="2">
    <citation type="submission" date="2025-08" db="UniProtKB">
        <authorList>
            <consortium name="RefSeq"/>
        </authorList>
    </citation>
    <scope>IDENTIFICATION</scope>
    <source>
        <tissue evidence="2">Leaf</tissue>
    </source>
</reference>
<accession>A0AC58UBY7</accession>
<evidence type="ECO:0000313" key="2">
    <source>
        <dbReference type="RefSeq" id="XP_075106774.1"/>
    </source>
</evidence>